<evidence type="ECO:0000256" key="1">
    <source>
        <dbReference type="SAM" id="SignalP"/>
    </source>
</evidence>
<sequence>MKHISTFLLILFAFTANAQKMNKKIEDPTKQRAILINQSTREGLVTFPEMKERYDVEYPAYQPDSLVIDSLKPLVKDQKITIVLGTWCGDSKLQLPHFFKIMDALSIPEKNITLICVDGLKKAENGLTDSLDIQRVPTFIFYNKDKKETGRIIESPQTSLEKDMLLILSKK</sequence>
<evidence type="ECO:0000313" key="3">
    <source>
        <dbReference type="Proteomes" id="UP000293347"/>
    </source>
</evidence>
<accession>A0A4R0NPD4</accession>
<dbReference type="EMBL" id="SJSL01000002">
    <property type="protein sequence ID" value="TCD01075.1"/>
    <property type="molecule type" value="Genomic_DNA"/>
</dbReference>
<dbReference type="Gene3D" id="3.40.30.10">
    <property type="entry name" value="Glutaredoxin"/>
    <property type="match status" value="1"/>
</dbReference>
<dbReference type="AlphaFoldDB" id="A0A4R0NPD4"/>
<dbReference type="CDD" id="cd02947">
    <property type="entry name" value="TRX_family"/>
    <property type="match status" value="1"/>
</dbReference>
<feature type="signal peptide" evidence="1">
    <location>
        <begin position="1"/>
        <end position="18"/>
    </location>
</feature>
<comment type="caution">
    <text evidence="2">The sequence shown here is derived from an EMBL/GenBank/DDBJ whole genome shotgun (WGS) entry which is preliminary data.</text>
</comment>
<protein>
    <submittedName>
        <fullName evidence="2">Thioredoxin</fullName>
    </submittedName>
</protein>
<name>A0A4R0NPD4_9SPHI</name>
<keyword evidence="1" id="KW-0732">Signal</keyword>
<proteinExistence type="predicted"/>
<dbReference type="OrthoDB" id="6398367at2"/>
<keyword evidence="3" id="KW-1185">Reference proteome</keyword>
<evidence type="ECO:0000313" key="2">
    <source>
        <dbReference type="EMBL" id="TCD01075.1"/>
    </source>
</evidence>
<dbReference type="RefSeq" id="WP_131595769.1">
    <property type="nucleotide sequence ID" value="NZ_SJSL01000002.1"/>
</dbReference>
<reference evidence="2 3" key="1">
    <citation type="submission" date="2019-02" db="EMBL/GenBank/DDBJ databases">
        <title>Pedobacter sp. RP-1-14 sp. nov., isolated from Arctic soil.</title>
        <authorList>
            <person name="Dahal R.H."/>
        </authorList>
    </citation>
    <scope>NUCLEOTIDE SEQUENCE [LARGE SCALE GENOMIC DNA]</scope>
    <source>
        <strain evidence="2 3">RP-1-14</strain>
    </source>
</reference>
<dbReference type="InterPro" id="IPR036249">
    <property type="entry name" value="Thioredoxin-like_sf"/>
</dbReference>
<organism evidence="2 3">
    <name type="scientific">Pedobacter psychroterrae</name>
    <dbReference type="NCBI Taxonomy" id="2530453"/>
    <lineage>
        <taxon>Bacteria</taxon>
        <taxon>Pseudomonadati</taxon>
        <taxon>Bacteroidota</taxon>
        <taxon>Sphingobacteriia</taxon>
        <taxon>Sphingobacteriales</taxon>
        <taxon>Sphingobacteriaceae</taxon>
        <taxon>Pedobacter</taxon>
    </lineage>
</organism>
<feature type="chain" id="PRO_5021009828" evidence="1">
    <location>
        <begin position="19"/>
        <end position="171"/>
    </location>
</feature>
<dbReference type="Proteomes" id="UP000293347">
    <property type="component" value="Unassembled WGS sequence"/>
</dbReference>
<dbReference type="SUPFAM" id="SSF52833">
    <property type="entry name" value="Thioredoxin-like"/>
    <property type="match status" value="1"/>
</dbReference>
<gene>
    <name evidence="2" type="ORF">EZ437_09910</name>
</gene>
<dbReference type="Pfam" id="PF14595">
    <property type="entry name" value="Thioredoxin_9"/>
    <property type="match status" value="1"/>
</dbReference>